<organism evidence="2 3">
    <name type="scientific">Litchfieldella anticariensis (strain DSM 16096 / CECT 5854 / CIP 108499 / LMG 22089 / FP35)</name>
    <name type="common">Halomonas anticariensis</name>
    <dbReference type="NCBI Taxonomy" id="1121939"/>
    <lineage>
        <taxon>Bacteria</taxon>
        <taxon>Pseudomonadati</taxon>
        <taxon>Pseudomonadota</taxon>
        <taxon>Gammaproteobacteria</taxon>
        <taxon>Oceanospirillales</taxon>
        <taxon>Halomonadaceae</taxon>
        <taxon>Litchfieldella</taxon>
    </lineage>
</organism>
<dbReference type="EMBL" id="ASTJ01000029">
    <property type="protein sequence ID" value="EPC01900.1"/>
    <property type="molecule type" value="Genomic_DNA"/>
</dbReference>
<proteinExistence type="predicted"/>
<reference evidence="2 3" key="1">
    <citation type="journal article" date="2013" name="Genome Announc.">
        <title>Draft genome sequence of the moderately halophilic gammaproteobacterium Halomonas anticariensis FP35.</title>
        <authorList>
            <person name="Tahrioui A."/>
            <person name="Quesada E."/>
            <person name="Llamas I."/>
        </authorList>
    </citation>
    <scope>NUCLEOTIDE SEQUENCE [LARGE SCALE GENOMIC DNA]</scope>
    <source>
        <strain evidence="3">DSM 16096 / CECT 5854 / LMG 22089 / FP35</strain>
    </source>
</reference>
<comment type="caution">
    <text evidence="2">The sequence shown here is derived from an EMBL/GenBank/DDBJ whole genome shotgun (WGS) entry which is preliminary data.</text>
</comment>
<protein>
    <submittedName>
        <fullName evidence="2">Uncharacterized protein</fullName>
    </submittedName>
</protein>
<sequence length="43" mass="4792">MKALRESQQSEPAARNEQQKPLQAKRSGGVFAAMFQCELAKEV</sequence>
<feature type="region of interest" description="Disordered" evidence="1">
    <location>
        <begin position="1"/>
        <end position="26"/>
    </location>
</feature>
<evidence type="ECO:0000313" key="3">
    <source>
        <dbReference type="Proteomes" id="UP000014463"/>
    </source>
</evidence>
<name>S2KIY0_LITA3</name>
<dbReference type="AlphaFoldDB" id="S2KIY0"/>
<feature type="compositionally biased region" description="Polar residues" evidence="1">
    <location>
        <begin position="1"/>
        <end position="11"/>
    </location>
</feature>
<accession>S2KIY0</accession>
<gene>
    <name evidence="2" type="ORF">L861_19810</name>
</gene>
<dbReference type="Proteomes" id="UP000014463">
    <property type="component" value="Unassembled WGS sequence"/>
</dbReference>
<keyword evidence="3" id="KW-1185">Reference proteome</keyword>
<evidence type="ECO:0000256" key="1">
    <source>
        <dbReference type="SAM" id="MobiDB-lite"/>
    </source>
</evidence>
<evidence type="ECO:0000313" key="2">
    <source>
        <dbReference type="EMBL" id="EPC01900.1"/>
    </source>
</evidence>